<dbReference type="EMBL" id="CP017613">
    <property type="protein sequence ID" value="ATW33780.1"/>
    <property type="molecule type" value="Genomic_DNA"/>
</dbReference>
<evidence type="ECO:0000313" key="8">
    <source>
        <dbReference type="EMBL" id="ATW34764.1"/>
    </source>
</evidence>
<accession>A0A2D3TD76</accession>
<gene>
    <name evidence="5" type="ORF">BJP43_05265</name>
    <name evidence="6" type="ORF">BJP43_05280</name>
    <name evidence="7" type="ORF">BJP43_10195</name>
    <name evidence="8" type="ORF">BJP43_10210</name>
</gene>
<evidence type="ECO:0000313" key="9">
    <source>
        <dbReference type="Proteomes" id="UP000229055"/>
    </source>
</evidence>
<dbReference type="RefSeq" id="WP_100096489.1">
    <property type="nucleotide sequence ID" value="NZ_CP017613.1"/>
</dbReference>
<dbReference type="Gene3D" id="1.10.10.10">
    <property type="entry name" value="Winged helix-like DNA-binding domain superfamily/Winged helix DNA-binding domain"/>
    <property type="match status" value="1"/>
</dbReference>
<dbReference type="EMBL" id="CP017613">
    <property type="protein sequence ID" value="ATW33783.1"/>
    <property type="molecule type" value="Genomic_DNA"/>
</dbReference>
<reference evidence="5" key="3">
    <citation type="journal article" date="2018" name="Genome Biol. Evol.">
        <title>Culture-Facilitated Comparative Genomics of the Facultative Symbiont Hamiltonella defensa.</title>
        <authorList>
            <person name="Chevignon G."/>
            <person name="Boyd B.M."/>
            <person name="Brandt J.W."/>
            <person name="Oliver K.M."/>
            <person name="Strand M.R."/>
        </authorList>
    </citation>
    <scope>NUCLEOTIDE SEQUENCE</scope>
    <source>
        <strain evidence="5">ZA17</strain>
    </source>
</reference>
<keyword evidence="1" id="KW-0805">Transcription regulation</keyword>
<dbReference type="SMART" id="SM00421">
    <property type="entry name" value="HTH_LUXR"/>
    <property type="match status" value="1"/>
</dbReference>
<dbReference type="InterPro" id="IPR036388">
    <property type="entry name" value="WH-like_DNA-bd_sf"/>
</dbReference>
<dbReference type="Proteomes" id="UP000229055">
    <property type="component" value="Chromosome"/>
</dbReference>
<keyword evidence="7" id="KW-0614">Plasmid</keyword>
<dbReference type="PROSITE" id="PS50043">
    <property type="entry name" value="HTH_LUXR_2"/>
    <property type="match status" value="1"/>
</dbReference>
<geneLocation type="plasmid" evidence="9">
    <name>phdza17.1</name>
</geneLocation>
<dbReference type="Pfam" id="PF08448">
    <property type="entry name" value="PAS_4"/>
    <property type="match status" value="1"/>
</dbReference>
<reference evidence="9" key="1">
    <citation type="submission" date="2016-10" db="EMBL/GenBank/DDBJ databases">
        <authorList>
            <person name="Chevignon G."/>
        </authorList>
    </citation>
    <scope>NUCLEOTIDE SEQUENCE [LARGE SCALE GENOMIC DNA]</scope>
    <source>
        <strain evidence="9">ZA17</strain>
        <plasmid evidence="9">phdza17.1</plasmid>
    </source>
</reference>
<dbReference type="GO" id="GO:0006355">
    <property type="term" value="P:regulation of DNA-templated transcription"/>
    <property type="evidence" value="ECO:0007669"/>
    <property type="project" value="InterPro"/>
</dbReference>
<protein>
    <recommendedName>
        <fullName evidence="4">HTH luxR-type domain-containing protein</fullName>
    </recommendedName>
</protein>
<evidence type="ECO:0000256" key="3">
    <source>
        <dbReference type="ARBA" id="ARBA00023163"/>
    </source>
</evidence>
<feature type="domain" description="HTH luxR-type" evidence="4">
    <location>
        <begin position="153"/>
        <end position="218"/>
    </location>
</feature>
<evidence type="ECO:0000313" key="5">
    <source>
        <dbReference type="EMBL" id="ATW33780.1"/>
    </source>
</evidence>
<evidence type="ECO:0000313" key="7">
    <source>
        <dbReference type="EMBL" id="ATW34762.1"/>
    </source>
</evidence>
<evidence type="ECO:0000256" key="1">
    <source>
        <dbReference type="ARBA" id="ARBA00023015"/>
    </source>
</evidence>
<dbReference type="InterPro" id="IPR013656">
    <property type="entry name" value="PAS_4"/>
</dbReference>
<evidence type="ECO:0000259" key="4">
    <source>
        <dbReference type="PROSITE" id="PS50043"/>
    </source>
</evidence>
<evidence type="ECO:0000313" key="6">
    <source>
        <dbReference type="EMBL" id="ATW33783.1"/>
    </source>
</evidence>
<proteinExistence type="predicted"/>
<dbReference type="Pfam" id="PF00196">
    <property type="entry name" value="GerE"/>
    <property type="match status" value="1"/>
</dbReference>
<dbReference type="PANTHER" id="PTHR44688">
    <property type="entry name" value="DNA-BINDING TRANSCRIPTIONAL ACTIVATOR DEVR_DOSR"/>
    <property type="match status" value="1"/>
</dbReference>
<dbReference type="SUPFAM" id="SSF55785">
    <property type="entry name" value="PYP-like sensor domain (PAS domain)"/>
    <property type="match status" value="1"/>
</dbReference>
<dbReference type="InterPro" id="IPR000792">
    <property type="entry name" value="Tscrpt_reg_LuxR_C"/>
</dbReference>
<dbReference type="EMBL" id="CP017614">
    <property type="protein sequence ID" value="ATW34762.1"/>
    <property type="molecule type" value="Genomic_DNA"/>
</dbReference>
<sequence length="236" mass="27636">MKNTRDKIQSYVSSPQSLISFIKNSSDHWLIKDREARYIFVNDPAFEFFRFPKKFNPEGKSDKEVPTEICEELWPEFIKTDQKAIEENKKVTSIAIHYYGKGNTSVLVPHYLERIPLYDEENKLIGIVSHGRRIDAPALLFYINKLNKKTIQIDAPNDLFSKRELEVIFWAQQRLTSKEIAIRLDISRQTVEGHLKSIYRKADIHSIFQLIEYCKHTGLDSYIPADFIRKGVQVIE</sequence>
<dbReference type="AlphaFoldDB" id="A0A2D3TD76"/>
<dbReference type="InterPro" id="IPR035965">
    <property type="entry name" value="PAS-like_dom_sf"/>
</dbReference>
<organism evidence="5 9">
    <name type="scientific">Candidatus Williamhamiltonella defendens</name>
    <dbReference type="NCBI Taxonomy" id="138072"/>
    <lineage>
        <taxon>Bacteria</taxon>
        <taxon>Pseudomonadati</taxon>
        <taxon>Pseudomonadota</taxon>
        <taxon>Gammaproteobacteria</taxon>
        <taxon>Enterobacterales</taxon>
        <taxon>Enterobacteriaceae</taxon>
        <taxon>aphid secondary symbionts</taxon>
        <taxon>Candidatus Williamhamiltonella</taxon>
    </lineage>
</organism>
<dbReference type="GO" id="GO:0003677">
    <property type="term" value="F:DNA binding"/>
    <property type="evidence" value="ECO:0007669"/>
    <property type="project" value="UniProtKB-KW"/>
</dbReference>
<dbReference type="PANTHER" id="PTHR44688:SF16">
    <property type="entry name" value="DNA-BINDING TRANSCRIPTIONAL ACTIVATOR DEVR_DOSR"/>
    <property type="match status" value="1"/>
</dbReference>
<geneLocation type="plasmid" evidence="7">
    <name>pHDZA17.1</name>
</geneLocation>
<dbReference type="Gene3D" id="3.30.450.20">
    <property type="entry name" value="PAS domain"/>
    <property type="match status" value="1"/>
</dbReference>
<reference evidence="9" key="2">
    <citation type="submission" date="2017-11" db="EMBL/GenBank/DDBJ databases">
        <title>PacBio sequencing of new strain of the secondary endosymbiont Candidatus Hamiltonella defensa.</title>
        <authorList>
            <person name="Strand M.R."/>
            <person name="Oliver K."/>
        </authorList>
    </citation>
    <scope>NUCLEOTIDE SEQUENCE [LARGE SCALE GENOMIC DNA]</scope>
    <source>
        <strain evidence="9">ZA17</strain>
        <plasmid evidence="9">phdza17.1</plasmid>
    </source>
</reference>
<evidence type="ECO:0000256" key="2">
    <source>
        <dbReference type="ARBA" id="ARBA00023125"/>
    </source>
</evidence>
<dbReference type="InterPro" id="IPR016032">
    <property type="entry name" value="Sig_transdc_resp-reg_C-effctor"/>
</dbReference>
<dbReference type="EMBL" id="CP017614">
    <property type="protein sequence ID" value="ATW34764.1"/>
    <property type="molecule type" value="Genomic_DNA"/>
</dbReference>
<name>A0A2D3TD76_9ENTR</name>
<keyword evidence="2" id="KW-0238">DNA-binding</keyword>
<dbReference type="CDD" id="cd06170">
    <property type="entry name" value="LuxR_C_like"/>
    <property type="match status" value="1"/>
</dbReference>
<dbReference type="Proteomes" id="UP000229055">
    <property type="component" value="Plasmid pHDZA17.1"/>
</dbReference>
<dbReference type="SUPFAM" id="SSF46894">
    <property type="entry name" value="C-terminal effector domain of the bipartite response regulators"/>
    <property type="match status" value="1"/>
</dbReference>
<dbReference type="PRINTS" id="PR00038">
    <property type="entry name" value="HTHLUXR"/>
</dbReference>
<keyword evidence="3" id="KW-0804">Transcription</keyword>